<dbReference type="InterPro" id="IPR001269">
    <property type="entry name" value="DUS_fam"/>
</dbReference>
<dbReference type="InterPro" id="IPR013785">
    <property type="entry name" value="Aldolase_TIM"/>
</dbReference>
<evidence type="ECO:0000256" key="8">
    <source>
        <dbReference type="ARBA" id="ARBA00022884"/>
    </source>
</evidence>
<dbReference type="Gene3D" id="1.10.1200.80">
    <property type="entry name" value="Putative flavin oxidoreducatase, domain 2"/>
    <property type="match status" value="1"/>
</dbReference>
<evidence type="ECO:0000256" key="7">
    <source>
        <dbReference type="ARBA" id="ARBA00022857"/>
    </source>
</evidence>
<comment type="cofactor">
    <cofactor evidence="1 12 14">
        <name>FMN</name>
        <dbReference type="ChEBI" id="CHEBI:58210"/>
    </cofactor>
</comment>
<keyword evidence="4 12" id="KW-0285">Flavoprotein</keyword>
<dbReference type="PANTHER" id="PTHR45846">
    <property type="entry name" value="TRNA-DIHYDROURIDINE(47) SYNTHASE [NAD(P)(+)]-LIKE"/>
    <property type="match status" value="1"/>
</dbReference>
<dbReference type="EC" id="1.3.1.-" evidence="12"/>
<dbReference type="PIRSF" id="PIRSF006621">
    <property type="entry name" value="Dus"/>
    <property type="match status" value="1"/>
</dbReference>
<keyword evidence="7" id="KW-0521">NADP</keyword>
<proteinExistence type="inferred from homology"/>
<feature type="binding site" evidence="14">
    <location>
        <position position="171"/>
    </location>
    <ligand>
        <name>FMN</name>
        <dbReference type="ChEBI" id="CHEBI:58210"/>
    </ligand>
</feature>
<evidence type="ECO:0000256" key="13">
    <source>
        <dbReference type="PIRSR" id="PIRSR006621-1"/>
    </source>
</evidence>
<dbReference type="GO" id="GO:0000049">
    <property type="term" value="F:tRNA binding"/>
    <property type="evidence" value="ECO:0007669"/>
    <property type="project" value="UniProtKB-KW"/>
</dbReference>
<dbReference type="PROSITE" id="PS01136">
    <property type="entry name" value="UPF0034"/>
    <property type="match status" value="1"/>
</dbReference>
<evidence type="ECO:0000256" key="3">
    <source>
        <dbReference type="ARBA" id="ARBA00022555"/>
    </source>
</evidence>
<evidence type="ECO:0000256" key="11">
    <source>
        <dbReference type="ARBA" id="ARBA00048802"/>
    </source>
</evidence>
<dbReference type="InterPro" id="IPR004652">
    <property type="entry name" value="DusB-like"/>
</dbReference>
<feature type="domain" description="DUS-like FMN-binding" evidence="16">
    <location>
        <begin position="15"/>
        <end position="319"/>
    </location>
</feature>
<dbReference type="Pfam" id="PF01207">
    <property type="entry name" value="Dus"/>
    <property type="match status" value="1"/>
</dbReference>
<evidence type="ECO:0000256" key="14">
    <source>
        <dbReference type="PIRSR" id="PIRSR006621-2"/>
    </source>
</evidence>
<keyword evidence="14" id="KW-0547">Nucleotide-binding</keyword>
<feature type="binding site" evidence="14">
    <location>
        <position position="71"/>
    </location>
    <ligand>
        <name>FMN</name>
        <dbReference type="ChEBI" id="CHEBI:58210"/>
    </ligand>
</feature>
<dbReference type="Gene3D" id="3.20.20.70">
    <property type="entry name" value="Aldolase class I"/>
    <property type="match status" value="1"/>
</dbReference>
<dbReference type="CDD" id="cd02801">
    <property type="entry name" value="DUS_like_FMN"/>
    <property type="match status" value="1"/>
</dbReference>
<evidence type="ECO:0000313" key="18">
    <source>
        <dbReference type="Proteomes" id="UP000234775"/>
    </source>
</evidence>
<dbReference type="PANTHER" id="PTHR45846:SF1">
    <property type="entry name" value="TRNA-DIHYDROURIDINE(47) SYNTHASE [NAD(P)(+)]-LIKE"/>
    <property type="match status" value="1"/>
</dbReference>
<evidence type="ECO:0000256" key="9">
    <source>
        <dbReference type="ARBA" id="ARBA00023002"/>
    </source>
</evidence>
<feature type="binding site" evidence="14">
    <location>
        <begin position="226"/>
        <end position="227"/>
    </location>
    <ligand>
        <name>FMN</name>
        <dbReference type="ChEBI" id="CHEBI:58210"/>
    </ligand>
</feature>
<dbReference type="InterPro" id="IPR035587">
    <property type="entry name" value="DUS-like_FMN-bd"/>
</dbReference>
<evidence type="ECO:0000256" key="2">
    <source>
        <dbReference type="ARBA" id="ARBA00002790"/>
    </source>
</evidence>
<dbReference type="AlphaFoldDB" id="A0A2I1K5I2"/>
<reference evidence="17 18" key="1">
    <citation type="submission" date="2017-12" db="EMBL/GenBank/DDBJ databases">
        <title>Phylogenetic diversity of female urinary microbiome.</title>
        <authorList>
            <person name="Thomas-White K."/>
            <person name="Wolfe A.J."/>
        </authorList>
    </citation>
    <scope>NUCLEOTIDE SEQUENCE [LARGE SCALE GENOMIC DNA]</scope>
    <source>
        <strain evidence="17 18">UMB0844</strain>
    </source>
</reference>
<comment type="caution">
    <text evidence="17">The sequence shown here is derived from an EMBL/GenBank/DDBJ whole genome shotgun (WGS) entry which is preliminary data.</text>
</comment>
<accession>A0A2I1K5I2</accession>
<dbReference type="SUPFAM" id="SSF51395">
    <property type="entry name" value="FMN-linked oxidoreductases"/>
    <property type="match status" value="1"/>
</dbReference>
<feature type="region of interest" description="Disordered" evidence="15">
    <location>
        <begin position="327"/>
        <end position="350"/>
    </location>
</feature>
<evidence type="ECO:0000256" key="15">
    <source>
        <dbReference type="SAM" id="MobiDB-lite"/>
    </source>
</evidence>
<dbReference type="GO" id="GO:0050660">
    <property type="term" value="F:flavin adenine dinucleotide binding"/>
    <property type="evidence" value="ECO:0007669"/>
    <property type="project" value="InterPro"/>
</dbReference>
<dbReference type="EMBL" id="PKGZ01000007">
    <property type="protein sequence ID" value="PKY90891.1"/>
    <property type="molecule type" value="Genomic_DNA"/>
</dbReference>
<keyword evidence="8" id="KW-0694">RNA-binding</keyword>
<organism evidence="17 18">
    <name type="scientific">Aerococcus christensenii</name>
    <dbReference type="NCBI Taxonomy" id="87541"/>
    <lineage>
        <taxon>Bacteria</taxon>
        <taxon>Bacillati</taxon>
        <taxon>Bacillota</taxon>
        <taxon>Bacilli</taxon>
        <taxon>Lactobacillales</taxon>
        <taxon>Aerococcaceae</taxon>
        <taxon>Aerococcus</taxon>
    </lineage>
</organism>
<feature type="active site" description="Proton donor" evidence="13">
    <location>
        <position position="102"/>
    </location>
</feature>
<keyword evidence="9 12" id="KW-0560">Oxidoreductase</keyword>
<name>A0A2I1K5I2_9LACT</name>
<feature type="binding site" evidence="14">
    <location>
        <position position="141"/>
    </location>
    <ligand>
        <name>FMN</name>
        <dbReference type="ChEBI" id="CHEBI:58210"/>
    </ligand>
</feature>
<evidence type="ECO:0000256" key="4">
    <source>
        <dbReference type="ARBA" id="ARBA00022630"/>
    </source>
</evidence>
<gene>
    <name evidence="17" type="ORF">CYJ27_07275</name>
</gene>
<comment type="function">
    <text evidence="2 12">Catalyzes the synthesis of 5,6-dihydrouridine (D), a modified base found in the D-loop of most tRNAs, via the reduction of the C5-C6 double bond in target uridines.</text>
</comment>
<protein>
    <recommendedName>
        <fullName evidence="12">tRNA-dihydrouridine synthase</fullName>
        <ecNumber evidence="12">1.3.1.-</ecNumber>
    </recommendedName>
</protein>
<feature type="binding site" evidence="14">
    <location>
        <begin position="17"/>
        <end position="19"/>
    </location>
    <ligand>
        <name>FMN</name>
        <dbReference type="ChEBI" id="CHEBI:58210"/>
    </ligand>
</feature>
<dbReference type="RefSeq" id="WP_101660721.1">
    <property type="nucleotide sequence ID" value="NZ_PKGZ01000007.1"/>
</dbReference>
<dbReference type="NCBIfam" id="TIGR00737">
    <property type="entry name" value="nifR3_yhdG"/>
    <property type="match status" value="1"/>
</dbReference>
<comment type="catalytic activity">
    <reaction evidence="10">
        <text>a 5,6-dihydrouridine in tRNA + NADP(+) = a uridine in tRNA + NADPH + H(+)</text>
        <dbReference type="Rhea" id="RHEA:23624"/>
        <dbReference type="Rhea" id="RHEA-COMP:13339"/>
        <dbReference type="Rhea" id="RHEA-COMP:13887"/>
        <dbReference type="ChEBI" id="CHEBI:15378"/>
        <dbReference type="ChEBI" id="CHEBI:57783"/>
        <dbReference type="ChEBI" id="CHEBI:58349"/>
        <dbReference type="ChEBI" id="CHEBI:65315"/>
        <dbReference type="ChEBI" id="CHEBI:74443"/>
    </reaction>
</comment>
<dbReference type="GO" id="GO:0017150">
    <property type="term" value="F:tRNA dihydrouridine synthase activity"/>
    <property type="evidence" value="ECO:0007669"/>
    <property type="project" value="InterPro"/>
</dbReference>
<evidence type="ECO:0000256" key="5">
    <source>
        <dbReference type="ARBA" id="ARBA00022643"/>
    </source>
</evidence>
<dbReference type="InterPro" id="IPR024036">
    <property type="entry name" value="tRNA-dHydroUridine_Synthase_C"/>
</dbReference>
<evidence type="ECO:0000256" key="1">
    <source>
        <dbReference type="ARBA" id="ARBA00001917"/>
    </source>
</evidence>
<keyword evidence="6 12" id="KW-0819">tRNA processing</keyword>
<comment type="catalytic activity">
    <reaction evidence="11">
        <text>a 5,6-dihydrouridine in tRNA + NAD(+) = a uridine in tRNA + NADH + H(+)</text>
        <dbReference type="Rhea" id="RHEA:54452"/>
        <dbReference type="Rhea" id="RHEA-COMP:13339"/>
        <dbReference type="Rhea" id="RHEA-COMP:13887"/>
        <dbReference type="ChEBI" id="CHEBI:15378"/>
        <dbReference type="ChEBI" id="CHEBI:57540"/>
        <dbReference type="ChEBI" id="CHEBI:57945"/>
        <dbReference type="ChEBI" id="CHEBI:65315"/>
        <dbReference type="ChEBI" id="CHEBI:74443"/>
    </reaction>
</comment>
<evidence type="ECO:0000256" key="10">
    <source>
        <dbReference type="ARBA" id="ARBA00048205"/>
    </source>
</evidence>
<keyword evidence="3" id="KW-0820">tRNA-binding</keyword>
<evidence type="ECO:0000313" key="17">
    <source>
        <dbReference type="EMBL" id="PKY90891.1"/>
    </source>
</evidence>
<dbReference type="InterPro" id="IPR018517">
    <property type="entry name" value="tRNA_hU_synthase_CS"/>
</dbReference>
<keyword evidence="18" id="KW-1185">Reference proteome</keyword>
<keyword evidence="5 12" id="KW-0288">FMN</keyword>
<evidence type="ECO:0000256" key="12">
    <source>
        <dbReference type="PIRNR" id="PIRNR006621"/>
    </source>
</evidence>
<evidence type="ECO:0000256" key="6">
    <source>
        <dbReference type="ARBA" id="ARBA00022694"/>
    </source>
</evidence>
<dbReference type="Proteomes" id="UP000234775">
    <property type="component" value="Unassembled WGS sequence"/>
</dbReference>
<evidence type="ECO:0000259" key="16">
    <source>
        <dbReference type="Pfam" id="PF01207"/>
    </source>
</evidence>
<comment type="similarity">
    <text evidence="12">Belongs to the dus family.</text>
</comment>
<sequence>MIKIGPIEIKNPIAVAPMAGISNAAFRTMVKQQGAGLVVCEMISDQGIHFRNKKTLEMLHIKDEEWPLSVQIFGGHAESLAEAAHFIETHTKAAIIDINMGCPVQKVVKTDAGSKALLDPDEVYRRVKAVKEAVHLPVTVKMRTGWDDQHILAVENALAAQEAGANMIAMHGRTREQLYTGKANWEIIKEVASHLSVPFYGNGDIRTPEEANFALDNYGVDGVMVGRGCLGNPWVIHRMVHYIETGELLPEKTGVERIQAALEHLDRLVALKGERVGVREFRGMVAYYLKGIPRAAKVKVACTQAETKAEADQLLNDFKAFTASREKEVRPKRLSRAERQAQKEAEQKNV</sequence>